<sequence length="732" mass="79912">MRLTRSRALAVSTTAIAAMLVAGAPSASAQNLFERLFGNRERRVEREAPPPVVQQAPARPAPPRVTGPQYYTYKTDALVRVDFAAIKPVRADEEAALEPTGIDNESVGSTVVAMEAAPSDSSEATGAEVDTALDAVERVLEADPAADERSTTATETTDVAESPSAALPRVEDAQLIGEAAKQAVSVPRVEDAQLIGEGTATAEMPKVEDAPAMEQVSAPPAPQPLTNAEIASLQQVELLAEKEAADAIVAHYTAVPEFIWVSDGRPNERARSALRTLGDAASHGLEPQDYAVAVPGADADDAALAAFEMELSARMLRYIRDARSGRIDPNRISGYHDFAPKELDAVAALQLARNADDVAAYLEAQHPQNARYKALRVELEMLRAAEENDIVIAPNTVVRPGETNPEFPKILTLIGQRADEAFRAEHGDVLTRHLSSEAYAQELAPVIKAAQKLAGVGADGVIGPRTIRALAGETRAGRIEKAEVALEQARWLPSQLPDRHVFINTPAFKATYVEDGKEKLSMRTVVGSTRTQTYFFQDKIQYVEFHPYWGVPRSILVNKYLPKLYSDPSYLDRNGFEVVDRRGRTVPSSSVSWSQYGANVPFDVRQRPGRGNALGELKIMFPNKHAIYMHDTPEKQLFDRDNRAVSNGCIRLADPRGMAAAVLGWERSRVDARLEQPHSRQNLDVEVPVYVGYFTAWPDEAGKVHYYDDVYSRDEKTKAAIDKVEALRAPGA</sequence>
<accession>A0ABV3WTD5</accession>
<dbReference type="Proteomes" id="UP001559025">
    <property type="component" value="Unassembled WGS sequence"/>
</dbReference>
<evidence type="ECO:0000259" key="10">
    <source>
        <dbReference type="PROSITE" id="PS52029"/>
    </source>
</evidence>
<reference evidence="11 12" key="1">
    <citation type="submission" date="2024-01" db="EMBL/GenBank/DDBJ databases">
        <title>New evidence supports the origin of RcGTA from prophage.</title>
        <authorList>
            <person name="Xu Y."/>
            <person name="Liu B."/>
            <person name="Chen F."/>
        </authorList>
    </citation>
    <scope>NUCLEOTIDE SEQUENCE [LARGE SCALE GENOMIC DNA]</scope>
    <source>
        <strain evidence="11 12">CBW1107-2</strain>
    </source>
</reference>
<keyword evidence="4 7" id="KW-0133">Cell shape</keyword>
<evidence type="ECO:0000256" key="7">
    <source>
        <dbReference type="PROSITE-ProRule" id="PRU01373"/>
    </source>
</evidence>
<feature type="chain" id="PRO_5046278600" evidence="9">
    <location>
        <begin position="30"/>
        <end position="732"/>
    </location>
</feature>
<feature type="region of interest" description="Disordered" evidence="8">
    <location>
        <begin position="43"/>
        <end position="67"/>
    </location>
</feature>
<comment type="pathway">
    <text evidence="1 7">Cell wall biogenesis; peptidoglycan biosynthesis.</text>
</comment>
<dbReference type="EMBL" id="JAZHFV010000003">
    <property type="protein sequence ID" value="MEX4007884.1"/>
    <property type="molecule type" value="Genomic_DNA"/>
</dbReference>
<evidence type="ECO:0000256" key="8">
    <source>
        <dbReference type="SAM" id="MobiDB-lite"/>
    </source>
</evidence>
<evidence type="ECO:0000256" key="6">
    <source>
        <dbReference type="ARBA" id="ARBA00023316"/>
    </source>
</evidence>
<dbReference type="PROSITE" id="PS51318">
    <property type="entry name" value="TAT"/>
    <property type="match status" value="1"/>
</dbReference>
<dbReference type="PANTHER" id="PTHR41533:SF2">
    <property type="entry name" value="BLR7131 PROTEIN"/>
    <property type="match status" value="1"/>
</dbReference>
<keyword evidence="5 7" id="KW-0573">Peptidoglycan synthesis</keyword>
<dbReference type="InterPro" id="IPR005490">
    <property type="entry name" value="LD_TPept_cat_dom"/>
</dbReference>
<evidence type="ECO:0000256" key="5">
    <source>
        <dbReference type="ARBA" id="ARBA00022984"/>
    </source>
</evidence>
<dbReference type="SUPFAM" id="SSF141523">
    <property type="entry name" value="L,D-transpeptidase catalytic domain-like"/>
    <property type="match status" value="1"/>
</dbReference>
<name>A0ABV3WTD5_9HYPH</name>
<protein>
    <submittedName>
        <fullName evidence="11">L,D-transpeptidase family protein</fullName>
    </submittedName>
</protein>
<proteinExistence type="inferred from homology"/>
<feature type="active site" description="Proton donor/acceptor" evidence="7">
    <location>
        <position position="630"/>
    </location>
</feature>
<feature type="region of interest" description="Disordered" evidence="8">
    <location>
        <begin position="142"/>
        <end position="165"/>
    </location>
</feature>
<dbReference type="PANTHER" id="PTHR41533">
    <property type="entry name" value="L,D-TRANSPEPTIDASE HI_1667-RELATED"/>
    <property type="match status" value="1"/>
</dbReference>
<feature type="domain" description="L,D-TPase catalytic" evidence="10">
    <location>
        <begin position="499"/>
        <end position="673"/>
    </location>
</feature>
<organism evidence="11 12">
    <name type="scientific">Neoaquamicrobium sediminum</name>
    <dbReference type="NCBI Taxonomy" id="1849104"/>
    <lineage>
        <taxon>Bacteria</taxon>
        <taxon>Pseudomonadati</taxon>
        <taxon>Pseudomonadota</taxon>
        <taxon>Alphaproteobacteria</taxon>
        <taxon>Hyphomicrobiales</taxon>
        <taxon>Phyllobacteriaceae</taxon>
        <taxon>Neoaquamicrobium</taxon>
    </lineage>
</organism>
<dbReference type="Gene3D" id="2.40.440.10">
    <property type="entry name" value="L,D-transpeptidase catalytic domain-like"/>
    <property type="match status" value="1"/>
</dbReference>
<keyword evidence="6 7" id="KW-0961">Cell wall biogenesis/degradation</keyword>
<gene>
    <name evidence="11" type="ORF">V1479_11255</name>
</gene>
<evidence type="ECO:0000313" key="11">
    <source>
        <dbReference type="EMBL" id="MEX4007884.1"/>
    </source>
</evidence>
<dbReference type="InterPro" id="IPR038063">
    <property type="entry name" value="Transpep_catalytic_dom"/>
</dbReference>
<keyword evidence="3" id="KW-0808">Transferase</keyword>
<dbReference type="Pfam" id="PF20142">
    <property type="entry name" value="Scaffold"/>
    <property type="match status" value="1"/>
</dbReference>
<evidence type="ECO:0000256" key="9">
    <source>
        <dbReference type="SAM" id="SignalP"/>
    </source>
</evidence>
<dbReference type="RefSeq" id="WP_368802967.1">
    <property type="nucleotide sequence ID" value="NZ_JAZHFV010000003.1"/>
</dbReference>
<keyword evidence="9" id="KW-0732">Signal</keyword>
<evidence type="ECO:0000256" key="4">
    <source>
        <dbReference type="ARBA" id="ARBA00022960"/>
    </source>
</evidence>
<dbReference type="Pfam" id="PF03734">
    <property type="entry name" value="YkuD"/>
    <property type="match status" value="1"/>
</dbReference>
<comment type="caution">
    <text evidence="11">The sequence shown here is derived from an EMBL/GenBank/DDBJ whole genome shotgun (WGS) entry which is preliminary data.</text>
</comment>
<feature type="signal peptide" evidence="9">
    <location>
        <begin position="1"/>
        <end position="29"/>
    </location>
</feature>
<evidence type="ECO:0000256" key="2">
    <source>
        <dbReference type="ARBA" id="ARBA00005992"/>
    </source>
</evidence>
<dbReference type="CDD" id="cd16913">
    <property type="entry name" value="YkuD_like"/>
    <property type="match status" value="1"/>
</dbReference>
<dbReference type="InterPro" id="IPR052905">
    <property type="entry name" value="LD-transpeptidase_YkuD-like"/>
</dbReference>
<evidence type="ECO:0000313" key="12">
    <source>
        <dbReference type="Proteomes" id="UP001559025"/>
    </source>
</evidence>
<evidence type="ECO:0000256" key="1">
    <source>
        <dbReference type="ARBA" id="ARBA00004752"/>
    </source>
</evidence>
<dbReference type="PROSITE" id="PS52029">
    <property type="entry name" value="LD_TPASE"/>
    <property type="match status" value="1"/>
</dbReference>
<feature type="active site" description="Nucleophile" evidence="7">
    <location>
        <position position="649"/>
    </location>
</feature>
<dbReference type="InterPro" id="IPR045380">
    <property type="entry name" value="LD_TPept_scaffold_dom"/>
</dbReference>
<keyword evidence="12" id="KW-1185">Reference proteome</keyword>
<dbReference type="InterPro" id="IPR006311">
    <property type="entry name" value="TAT_signal"/>
</dbReference>
<comment type="similarity">
    <text evidence="2">Belongs to the YkuD family.</text>
</comment>
<evidence type="ECO:0000256" key="3">
    <source>
        <dbReference type="ARBA" id="ARBA00022679"/>
    </source>
</evidence>